<feature type="region of interest" description="Disordered" evidence="1">
    <location>
        <begin position="263"/>
        <end position="362"/>
    </location>
</feature>
<evidence type="ECO:0000256" key="1">
    <source>
        <dbReference type="SAM" id="MobiDB-lite"/>
    </source>
</evidence>
<dbReference type="AlphaFoldDB" id="A0A2H1FLP1"/>
<evidence type="ECO:0008006" key="4">
    <source>
        <dbReference type="Google" id="ProtNLM"/>
    </source>
</evidence>
<accession>A0A2H1FLP1</accession>
<name>A0A2H1FLP1_ZYMTR</name>
<feature type="compositionally biased region" description="Basic and acidic residues" evidence="1">
    <location>
        <begin position="342"/>
        <end position="362"/>
    </location>
</feature>
<feature type="region of interest" description="Disordered" evidence="1">
    <location>
        <begin position="106"/>
        <end position="135"/>
    </location>
</feature>
<evidence type="ECO:0000313" key="2">
    <source>
        <dbReference type="EMBL" id="SMR42144.1"/>
    </source>
</evidence>
<feature type="compositionally biased region" description="Basic and acidic residues" evidence="1">
    <location>
        <begin position="1"/>
        <end position="27"/>
    </location>
</feature>
<organism evidence="2 3">
    <name type="scientific">Zymoseptoria tritici ST99CH_1E4</name>
    <dbReference type="NCBI Taxonomy" id="1276532"/>
    <lineage>
        <taxon>Eukaryota</taxon>
        <taxon>Fungi</taxon>
        <taxon>Dikarya</taxon>
        <taxon>Ascomycota</taxon>
        <taxon>Pezizomycotina</taxon>
        <taxon>Dothideomycetes</taxon>
        <taxon>Dothideomycetidae</taxon>
        <taxon>Mycosphaerellales</taxon>
        <taxon>Mycosphaerellaceae</taxon>
        <taxon>Zymoseptoria</taxon>
    </lineage>
</organism>
<gene>
    <name evidence="2" type="ORF">ZT1E4_G922</name>
</gene>
<protein>
    <recommendedName>
        <fullName evidence="4">Myb-like domain-containing protein</fullName>
    </recommendedName>
</protein>
<dbReference type="Proteomes" id="UP000245764">
    <property type="component" value="Chromosome 1"/>
</dbReference>
<proteinExistence type="predicted"/>
<reference evidence="3" key="1">
    <citation type="submission" date="2017-05" db="EMBL/GenBank/DDBJ databases">
        <authorList>
            <person name="Song R."/>
            <person name="Chenine A.L."/>
            <person name="Ruprecht R.M."/>
        </authorList>
    </citation>
    <scope>NUCLEOTIDE SEQUENCE [LARGE SCALE GENOMIC DNA]</scope>
</reference>
<feature type="compositionally biased region" description="Basic and acidic residues" evidence="1">
    <location>
        <begin position="325"/>
        <end position="335"/>
    </location>
</feature>
<dbReference type="EMBL" id="LT854253">
    <property type="protein sequence ID" value="SMR42144.1"/>
    <property type="molecule type" value="Genomic_DNA"/>
</dbReference>
<feature type="compositionally biased region" description="Basic residues" evidence="1">
    <location>
        <begin position="303"/>
        <end position="316"/>
    </location>
</feature>
<evidence type="ECO:0000313" key="3">
    <source>
        <dbReference type="Proteomes" id="UP000245764"/>
    </source>
</evidence>
<feature type="region of interest" description="Disordered" evidence="1">
    <location>
        <begin position="1"/>
        <end position="43"/>
    </location>
</feature>
<sequence>MAVYEKGRASHEKEFTQDEKRFSRAEKSSQQSRGGAGLRRGEEVRAKKLRSKLSICAYTWGQNHIPSGQAELPVHVRSFDTAWPILVHLYEYSTGHARVLAQPFKPSRQPSTHVEHTSTTHQHPHSPHIQHTSNTHTPYAKMATNDFTPREDEIMAAAWRCFEGGEPKVDFKKLAPLVGMGNPGSAKNAWAKIKKKLAAGTNDFTVRELQIMACAWRSFEGEPKVDFKKLAPLVDMGNPGSAKNAWAKIKKKLAARALEVAGDTEAMTTTTSTPKPKATPKKRARSELKKEDTGDDGDESPVKKVKATPKKGRGKKAVGELVGSDDEKVDERVDEVVGDEEVPMKAEAVDADDHSVDTGDLL</sequence>